<feature type="chain" id="PRO_5016880614" evidence="2">
    <location>
        <begin position="35"/>
        <end position="238"/>
    </location>
</feature>
<dbReference type="Pfam" id="PF14016">
    <property type="entry name" value="DUF4232"/>
    <property type="match status" value="1"/>
</dbReference>
<protein>
    <submittedName>
        <fullName evidence="4">DUF4232 domain-containing protein</fullName>
    </submittedName>
</protein>
<name>A0A345HZG5_9ACTN</name>
<feature type="compositionally biased region" description="Low complexity" evidence="1">
    <location>
        <begin position="51"/>
        <end position="103"/>
    </location>
</feature>
<evidence type="ECO:0000256" key="2">
    <source>
        <dbReference type="SAM" id="SignalP"/>
    </source>
</evidence>
<dbReference type="AlphaFoldDB" id="A0A345HZG5"/>
<feature type="compositionally biased region" description="Gly residues" evidence="1">
    <location>
        <begin position="37"/>
        <end position="50"/>
    </location>
</feature>
<feature type="domain" description="DUF4232" evidence="3">
    <location>
        <begin position="109"/>
        <end position="235"/>
    </location>
</feature>
<evidence type="ECO:0000313" key="5">
    <source>
        <dbReference type="Proteomes" id="UP000253868"/>
    </source>
</evidence>
<feature type="signal peptide" evidence="2">
    <location>
        <begin position="1"/>
        <end position="34"/>
    </location>
</feature>
<feature type="region of interest" description="Disordered" evidence="1">
    <location>
        <begin position="37"/>
        <end position="103"/>
    </location>
</feature>
<dbReference type="InterPro" id="IPR025326">
    <property type="entry name" value="DUF4232"/>
</dbReference>
<keyword evidence="5" id="KW-1185">Reference proteome</keyword>
<dbReference type="EMBL" id="CP031194">
    <property type="protein sequence ID" value="AXG82089.1"/>
    <property type="molecule type" value="Genomic_DNA"/>
</dbReference>
<sequence length="238" mass="22453">MSDHFESVRAGRARRAGALAVAAGLLALATAACGSGSGGQTATGGGGGTAGDASSGAASSGGASSGGAPSPAPSSSAAPAGTAASTAAGTAPSGTAGSAAPAPAAAPRCTAERLGLNLSAPDVGAGNIRYDLRLVNKGTSACTLQGFPGVSLLAGDGEPIGRPATQEGERLPAVTLAPGGVALTTLHTLNKGIKGPSCWQAPSLIRIYPPGSTDAMTLRSAEPVVCGDTFTVTAMSAG</sequence>
<dbReference type="KEGG" id="spad:DVK44_35040"/>
<dbReference type="OrthoDB" id="3400969at2"/>
<evidence type="ECO:0000259" key="3">
    <source>
        <dbReference type="Pfam" id="PF14016"/>
    </source>
</evidence>
<organism evidence="4 5">
    <name type="scientific">Streptomyces paludis</name>
    <dbReference type="NCBI Taxonomy" id="2282738"/>
    <lineage>
        <taxon>Bacteria</taxon>
        <taxon>Bacillati</taxon>
        <taxon>Actinomycetota</taxon>
        <taxon>Actinomycetes</taxon>
        <taxon>Kitasatosporales</taxon>
        <taxon>Streptomycetaceae</taxon>
        <taxon>Streptomyces</taxon>
    </lineage>
</organism>
<reference evidence="5" key="1">
    <citation type="submission" date="2018-07" db="EMBL/GenBank/DDBJ databases">
        <authorList>
            <person name="Zhao J."/>
        </authorList>
    </citation>
    <scope>NUCLEOTIDE SEQUENCE [LARGE SCALE GENOMIC DNA]</scope>
    <source>
        <strain evidence="5">GSSD-12</strain>
    </source>
</reference>
<accession>A0A345HZG5</accession>
<dbReference type="RefSeq" id="WP_114664629.1">
    <property type="nucleotide sequence ID" value="NZ_CP031194.1"/>
</dbReference>
<evidence type="ECO:0000313" key="4">
    <source>
        <dbReference type="EMBL" id="AXG82089.1"/>
    </source>
</evidence>
<dbReference type="Proteomes" id="UP000253868">
    <property type="component" value="Chromosome"/>
</dbReference>
<evidence type="ECO:0000256" key="1">
    <source>
        <dbReference type="SAM" id="MobiDB-lite"/>
    </source>
</evidence>
<keyword evidence="2" id="KW-0732">Signal</keyword>
<proteinExistence type="predicted"/>
<gene>
    <name evidence="4" type="ORF">DVK44_35040</name>
</gene>